<protein>
    <recommendedName>
        <fullName evidence="1">IFT80 second beta-propeller domain-containing protein</fullName>
    </recommendedName>
</protein>
<accession>A0A9D4FY92</accession>
<comment type="caution">
    <text evidence="2">The sequence shown here is derived from an EMBL/GenBank/DDBJ whole genome shotgun (WGS) entry which is preliminary data.</text>
</comment>
<gene>
    <name evidence="2" type="ORF">DPMN_133631</name>
</gene>
<evidence type="ECO:0000259" key="1">
    <source>
        <dbReference type="Pfam" id="PF23335"/>
    </source>
</evidence>
<reference evidence="2" key="2">
    <citation type="submission" date="2020-11" db="EMBL/GenBank/DDBJ databases">
        <authorList>
            <person name="McCartney M.A."/>
            <person name="Auch B."/>
            <person name="Kono T."/>
            <person name="Mallez S."/>
            <person name="Becker A."/>
            <person name="Gohl D.M."/>
            <person name="Silverstein K.A.T."/>
            <person name="Koren S."/>
            <person name="Bechman K.B."/>
            <person name="Herman A."/>
            <person name="Abrahante J.E."/>
            <person name="Garbe J."/>
        </authorList>
    </citation>
    <scope>NUCLEOTIDE SEQUENCE</scope>
    <source>
        <strain evidence="2">Duluth1</strain>
        <tissue evidence="2">Whole animal</tissue>
    </source>
</reference>
<dbReference type="Pfam" id="PF23335">
    <property type="entry name" value="Beta-prop_IFT80_2nd"/>
    <property type="match status" value="1"/>
</dbReference>
<dbReference type="Proteomes" id="UP000828390">
    <property type="component" value="Unassembled WGS sequence"/>
</dbReference>
<reference evidence="2" key="1">
    <citation type="journal article" date="2019" name="bioRxiv">
        <title>The Genome of the Zebra Mussel, Dreissena polymorpha: A Resource for Invasive Species Research.</title>
        <authorList>
            <person name="McCartney M.A."/>
            <person name="Auch B."/>
            <person name="Kono T."/>
            <person name="Mallez S."/>
            <person name="Zhang Y."/>
            <person name="Obille A."/>
            <person name="Becker A."/>
            <person name="Abrahante J.E."/>
            <person name="Garbe J."/>
            <person name="Badalamenti J.P."/>
            <person name="Herman A."/>
            <person name="Mangelson H."/>
            <person name="Liachko I."/>
            <person name="Sullivan S."/>
            <person name="Sone E.D."/>
            <person name="Koren S."/>
            <person name="Silverstein K.A.T."/>
            <person name="Beckman K.B."/>
            <person name="Gohl D.M."/>
        </authorList>
    </citation>
    <scope>NUCLEOTIDE SEQUENCE</scope>
    <source>
        <strain evidence="2">Duluth1</strain>
        <tissue evidence="2">Whole animal</tissue>
    </source>
</reference>
<proteinExistence type="predicted"/>
<feature type="domain" description="IFT80 second beta-propeller" evidence="1">
    <location>
        <begin position="5"/>
        <end position="52"/>
    </location>
</feature>
<dbReference type="InterPro" id="IPR056456">
    <property type="entry name" value="Beta-prop_IFT80_2nd"/>
</dbReference>
<evidence type="ECO:0000313" key="3">
    <source>
        <dbReference type="Proteomes" id="UP000828390"/>
    </source>
</evidence>
<sequence length="81" mass="9145">MTCCQLEVSEVALDQCGTAGERRLAIIDKNRDLYLTSVRVFGTDRKTVKLGELSYYHFSGLFCHPNKAETCVLVEMPVEML</sequence>
<organism evidence="2 3">
    <name type="scientific">Dreissena polymorpha</name>
    <name type="common">Zebra mussel</name>
    <name type="synonym">Mytilus polymorpha</name>
    <dbReference type="NCBI Taxonomy" id="45954"/>
    <lineage>
        <taxon>Eukaryota</taxon>
        <taxon>Metazoa</taxon>
        <taxon>Spiralia</taxon>
        <taxon>Lophotrochozoa</taxon>
        <taxon>Mollusca</taxon>
        <taxon>Bivalvia</taxon>
        <taxon>Autobranchia</taxon>
        <taxon>Heteroconchia</taxon>
        <taxon>Euheterodonta</taxon>
        <taxon>Imparidentia</taxon>
        <taxon>Neoheterodontei</taxon>
        <taxon>Myida</taxon>
        <taxon>Dreissenoidea</taxon>
        <taxon>Dreissenidae</taxon>
        <taxon>Dreissena</taxon>
    </lineage>
</organism>
<evidence type="ECO:0000313" key="2">
    <source>
        <dbReference type="EMBL" id="KAH3805331.1"/>
    </source>
</evidence>
<dbReference type="AlphaFoldDB" id="A0A9D4FY92"/>
<dbReference type="EMBL" id="JAIWYP010000006">
    <property type="protein sequence ID" value="KAH3805331.1"/>
    <property type="molecule type" value="Genomic_DNA"/>
</dbReference>
<keyword evidence="3" id="KW-1185">Reference proteome</keyword>
<name>A0A9D4FY92_DREPO</name>